<keyword evidence="3" id="KW-1185">Reference proteome</keyword>
<accession>A0A7W7U863</accession>
<organism evidence="2 3">
    <name type="scientific">Streptomyces nymphaeiformis</name>
    <dbReference type="NCBI Taxonomy" id="2663842"/>
    <lineage>
        <taxon>Bacteria</taxon>
        <taxon>Bacillati</taxon>
        <taxon>Actinomycetota</taxon>
        <taxon>Actinomycetes</taxon>
        <taxon>Kitasatosporales</taxon>
        <taxon>Streptomycetaceae</taxon>
        <taxon>Streptomyces</taxon>
    </lineage>
</organism>
<dbReference type="AlphaFoldDB" id="A0A7W7U863"/>
<protein>
    <submittedName>
        <fullName evidence="2">Uncharacterized protein</fullName>
    </submittedName>
</protein>
<evidence type="ECO:0000256" key="1">
    <source>
        <dbReference type="SAM" id="MobiDB-lite"/>
    </source>
</evidence>
<evidence type="ECO:0000313" key="3">
    <source>
        <dbReference type="Proteomes" id="UP000582643"/>
    </source>
</evidence>
<evidence type="ECO:0000313" key="2">
    <source>
        <dbReference type="EMBL" id="MBB4986623.1"/>
    </source>
</evidence>
<dbReference type="EMBL" id="JACHJY010000013">
    <property type="protein sequence ID" value="MBB4986623.1"/>
    <property type="molecule type" value="Genomic_DNA"/>
</dbReference>
<feature type="compositionally biased region" description="Basic residues" evidence="1">
    <location>
        <begin position="153"/>
        <end position="175"/>
    </location>
</feature>
<reference evidence="2 3" key="1">
    <citation type="submission" date="2020-08" db="EMBL/GenBank/DDBJ databases">
        <title>Genomic Encyclopedia of Type Strains, Phase III (KMG-III): the genomes of soil and plant-associated and newly described type strains.</title>
        <authorList>
            <person name="Whitman W."/>
        </authorList>
    </citation>
    <scope>NUCLEOTIDE SEQUENCE [LARGE SCALE GENOMIC DNA]</scope>
    <source>
        <strain evidence="2 3">SFB5A</strain>
    </source>
</reference>
<feature type="compositionally biased region" description="Low complexity" evidence="1">
    <location>
        <begin position="131"/>
        <end position="152"/>
    </location>
</feature>
<dbReference type="Proteomes" id="UP000582643">
    <property type="component" value="Unassembled WGS sequence"/>
</dbReference>
<feature type="compositionally biased region" description="Low complexity" evidence="1">
    <location>
        <begin position="184"/>
        <end position="201"/>
    </location>
</feature>
<sequence>MPVMAFPSMTAGARRLHDHVQGVVVWAGLGSVQGNFDPRVVRAWRRAGRRVALHGRAPWEQPCACGSSRAHVVQRATKASCTAVGARSVEAVFGTIPDGGRPWLREAAAVLLTDQSVSETAPGSCRSLGRPSATPATAPATSPPSSWGPPALGRRRPALLRTRASRSSRQRRATKPSRSPYRLSATRRPSSTTSSTRAGGTPPDPGFHSGLSGRPRRQRQYSLTEMRMRIVSSHAYYPGHAKTLRIRLCPAP</sequence>
<proteinExistence type="predicted"/>
<comment type="caution">
    <text evidence="2">The sequence shown here is derived from an EMBL/GenBank/DDBJ whole genome shotgun (WGS) entry which is preliminary data.</text>
</comment>
<name>A0A7W7U863_9ACTN</name>
<gene>
    <name evidence="2" type="ORF">GGE06_007591</name>
</gene>
<feature type="region of interest" description="Disordered" evidence="1">
    <location>
        <begin position="116"/>
        <end position="218"/>
    </location>
</feature>